<accession>A0A060QBQ9</accession>
<dbReference type="GO" id="GO:0004801">
    <property type="term" value="F:transaldolase activity"/>
    <property type="evidence" value="ECO:0007669"/>
    <property type="project" value="UniProtKB-EC"/>
</dbReference>
<keyword evidence="2" id="KW-0808">Transferase</keyword>
<sequence length="244" mass="26007">MTQLPIPDFFFEEFVMTLRATPENQPGVRFFLDTADRDALRRWLPTGLFHGVTTNPTILDRAGLPCTLATIAPLVSDILGYPVSEVQAQCWGVETERLIETGLALAALDPRMVVKVPITENGIRAVSALHAYGVRTTLTAVYAAHQALTAAAAGSDYVAPYFGRIGDHGGDAFAIVTAMQRILHACGRPTRLLVASLRKADDLAALAASGCDTFTFSPAVAEQLFSDPLTTDAAAAFEKTAAGQ</sequence>
<reference evidence="2 3" key="1">
    <citation type="journal article" date="2014" name="Genome Biol. Evol.">
        <title>Acetic acid bacteria genomes reveal functional traits for adaptation to life in insect guts.</title>
        <authorList>
            <person name="Chouaia B."/>
            <person name="Gaiarsa S."/>
            <person name="Crotti E."/>
            <person name="Comandatore F."/>
            <person name="Degli Esposti M."/>
            <person name="Ricci I."/>
            <person name="Alma A."/>
            <person name="Favia G."/>
            <person name="Bandi C."/>
            <person name="Daffonchio D."/>
        </authorList>
    </citation>
    <scope>NUCLEOTIDE SEQUENCE [LARGE SCALE GENOMIC DNA]</scope>
    <source>
        <strain evidence="2 3">SF2.1</strain>
    </source>
</reference>
<dbReference type="Gene3D" id="3.20.20.70">
    <property type="entry name" value="Aldolase class I"/>
    <property type="match status" value="1"/>
</dbReference>
<reference evidence="2 3" key="2">
    <citation type="journal article" date="2014" name="PLoS ONE">
        <title>Evolution of mitochondria reconstructed from the energy metabolism of living bacteria.</title>
        <authorList>
            <person name="Degli Esposti M."/>
            <person name="Chouaia B."/>
            <person name="Comandatore F."/>
            <person name="Crotti E."/>
            <person name="Sassera D."/>
            <person name="Lievens P.M."/>
            <person name="Daffonchio D."/>
            <person name="Bandi C."/>
        </authorList>
    </citation>
    <scope>NUCLEOTIDE SEQUENCE [LARGE SCALE GENOMIC DNA]</scope>
    <source>
        <strain evidence="2 3">SF2.1</strain>
    </source>
</reference>
<dbReference type="PROSITE" id="PS01054">
    <property type="entry name" value="TRANSALDOLASE_1"/>
    <property type="match status" value="1"/>
</dbReference>
<gene>
    <name evidence="2" type="ORF">ASAP_0544</name>
</gene>
<evidence type="ECO:0000313" key="3">
    <source>
        <dbReference type="Proteomes" id="UP000027583"/>
    </source>
</evidence>
<dbReference type="PANTHER" id="PTHR10683:SF40">
    <property type="entry name" value="FRUCTOSE-6-PHOSPHATE ALDOLASE 1-RELATED"/>
    <property type="match status" value="1"/>
</dbReference>
<dbReference type="eggNOG" id="COG0176">
    <property type="taxonomic scope" value="Bacteria"/>
</dbReference>
<dbReference type="Proteomes" id="UP000027583">
    <property type="component" value="Unassembled WGS sequence"/>
</dbReference>
<name>A0A060QBQ9_9PROT</name>
<organism evidence="2 3">
    <name type="scientific">Asaia bogorensis</name>
    <dbReference type="NCBI Taxonomy" id="91915"/>
    <lineage>
        <taxon>Bacteria</taxon>
        <taxon>Pseudomonadati</taxon>
        <taxon>Pseudomonadota</taxon>
        <taxon>Alphaproteobacteria</taxon>
        <taxon>Acetobacterales</taxon>
        <taxon>Acetobacteraceae</taxon>
        <taxon>Asaia</taxon>
    </lineage>
</organism>
<dbReference type="SUPFAM" id="SSF51569">
    <property type="entry name" value="Aldolase"/>
    <property type="match status" value="1"/>
</dbReference>
<dbReference type="GO" id="GO:0005975">
    <property type="term" value="P:carbohydrate metabolic process"/>
    <property type="evidence" value="ECO:0007669"/>
    <property type="project" value="InterPro"/>
</dbReference>
<dbReference type="PROSITE" id="PS00958">
    <property type="entry name" value="TRANSALDOLASE_2"/>
    <property type="match status" value="1"/>
</dbReference>
<proteinExistence type="predicted"/>
<dbReference type="AlphaFoldDB" id="A0A060QBQ9"/>
<dbReference type="Pfam" id="PF00923">
    <property type="entry name" value="TAL_FSA"/>
    <property type="match status" value="1"/>
</dbReference>
<dbReference type="InterPro" id="IPR001585">
    <property type="entry name" value="TAL/FSA"/>
</dbReference>
<protein>
    <submittedName>
        <fullName evidence="2">Transaldolase</fullName>
        <ecNumber evidence="2">2.2.1.2</ecNumber>
    </submittedName>
</protein>
<dbReference type="PANTHER" id="PTHR10683">
    <property type="entry name" value="TRANSALDOLASE"/>
    <property type="match status" value="1"/>
</dbReference>
<dbReference type="InterPro" id="IPR013785">
    <property type="entry name" value="Aldolase_TIM"/>
</dbReference>
<comment type="caution">
    <text evidence="2">The sequence shown here is derived from an EMBL/GenBank/DDBJ whole genome shotgun (WGS) entry which is preliminary data.</text>
</comment>
<evidence type="ECO:0000313" key="2">
    <source>
        <dbReference type="EMBL" id="CDG38589.1"/>
    </source>
</evidence>
<dbReference type="EMBL" id="CBLX010000004">
    <property type="protein sequence ID" value="CDG38589.1"/>
    <property type="molecule type" value="Genomic_DNA"/>
</dbReference>
<dbReference type="InterPro" id="IPR018225">
    <property type="entry name" value="Transaldolase_AS"/>
</dbReference>
<dbReference type="EC" id="2.2.1.2" evidence="2"/>
<keyword evidence="1" id="KW-0704">Schiff base</keyword>
<evidence type="ECO:0000256" key="1">
    <source>
        <dbReference type="ARBA" id="ARBA00023270"/>
    </source>
</evidence>